<sequence>MARKPNYNYEKRQRELAKKAKKEEKLMRRQAEKKMNATDEETADGESSSGETSENIQEAD</sequence>
<accession>C0QJH0</accession>
<organism evidence="2 3">
    <name type="scientific">Desulforapulum autotrophicum (strain ATCC 43914 / DSM 3382 / VKM B-1955 / HRM2)</name>
    <name type="common">Desulfobacterium autotrophicum</name>
    <dbReference type="NCBI Taxonomy" id="177437"/>
    <lineage>
        <taxon>Bacteria</taxon>
        <taxon>Pseudomonadati</taxon>
        <taxon>Thermodesulfobacteriota</taxon>
        <taxon>Desulfobacteria</taxon>
        <taxon>Desulfobacterales</taxon>
        <taxon>Desulfobacteraceae</taxon>
        <taxon>Desulforapulum</taxon>
    </lineage>
</organism>
<protein>
    <submittedName>
        <fullName evidence="2">Uncharacterized protein</fullName>
    </submittedName>
</protein>
<dbReference type="EMBL" id="CP001087">
    <property type="protein sequence ID" value="ACN15983.1"/>
    <property type="molecule type" value="Genomic_DNA"/>
</dbReference>
<evidence type="ECO:0000313" key="2">
    <source>
        <dbReference type="EMBL" id="ACN15983.1"/>
    </source>
</evidence>
<dbReference type="Proteomes" id="UP000000442">
    <property type="component" value="Chromosome"/>
</dbReference>
<gene>
    <name evidence="2" type="ordered locus">HRM2_28950</name>
</gene>
<dbReference type="HOGENOM" id="CLU_185598_1_0_7"/>
<feature type="compositionally biased region" description="Polar residues" evidence="1">
    <location>
        <begin position="45"/>
        <end position="60"/>
    </location>
</feature>
<dbReference type="KEGG" id="dat:HRM2_28950"/>
<evidence type="ECO:0000313" key="3">
    <source>
        <dbReference type="Proteomes" id="UP000000442"/>
    </source>
</evidence>
<keyword evidence="3" id="KW-1185">Reference proteome</keyword>
<name>C0QJH0_DESAH</name>
<dbReference type="RefSeq" id="WP_015904745.1">
    <property type="nucleotide sequence ID" value="NC_012108.1"/>
</dbReference>
<feature type="region of interest" description="Disordered" evidence="1">
    <location>
        <begin position="1"/>
        <end position="60"/>
    </location>
</feature>
<reference evidence="2 3" key="1">
    <citation type="journal article" date="2009" name="Environ. Microbiol.">
        <title>Genome sequence of Desulfobacterium autotrophicum HRM2, a marine sulfate reducer oxidizing organic carbon completely to carbon dioxide.</title>
        <authorList>
            <person name="Strittmatter A.W."/>
            <person name="Liesegang H."/>
            <person name="Rabus R."/>
            <person name="Decker I."/>
            <person name="Amann J."/>
            <person name="Andres S."/>
            <person name="Henne A."/>
            <person name="Fricke W.F."/>
            <person name="Martinez-Arias R."/>
            <person name="Bartels D."/>
            <person name="Goesmann A."/>
            <person name="Krause L."/>
            <person name="Puehler A."/>
            <person name="Klenk H.P."/>
            <person name="Richter M."/>
            <person name="Schuler M."/>
            <person name="Gloeckner F.O."/>
            <person name="Meyerdierks A."/>
            <person name="Gottschalk G."/>
            <person name="Amann R."/>
        </authorList>
    </citation>
    <scope>NUCLEOTIDE SEQUENCE [LARGE SCALE GENOMIC DNA]</scope>
    <source>
        <strain evidence="3">ATCC 43914 / DSM 3382 / HRM2</strain>
    </source>
</reference>
<dbReference type="AlphaFoldDB" id="C0QJH0"/>
<proteinExistence type="predicted"/>
<feature type="compositionally biased region" description="Basic and acidic residues" evidence="1">
    <location>
        <begin position="9"/>
        <end position="37"/>
    </location>
</feature>
<dbReference type="STRING" id="177437.HRM2_28950"/>
<evidence type="ECO:0000256" key="1">
    <source>
        <dbReference type="SAM" id="MobiDB-lite"/>
    </source>
</evidence>